<name>A0AA88CRB3_FICCA</name>
<dbReference type="Proteomes" id="UP001187192">
    <property type="component" value="Unassembled WGS sequence"/>
</dbReference>
<proteinExistence type="predicted"/>
<organism evidence="1 2">
    <name type="scientific">Ficus carica</name>
    <name type="common">Common fig</name>
    <dbReference type="NCBI Taxonomy" id="3494"/>
    <lineage>
        <taxon>Eukaryota</taxon>
        <taxon>Viridiplantae</taxon>
        <taxon>Streptophyta</taxon>
        <taxon>Embryophyta</taxon>
        <taxon>Tracheophyta</taxon>
        <taxon>Spermatophyta</taxon>
        <taxon>Magnoliopsida</taxon>
        <taxon>eudicotyledons</taxon>
        <taxon>Gunneridae</taxon>
        <taxon>Pentapetalae</taxon>
        <taxon>rosids</taxon>
        <taxon>fabids</taxon>
        <taxon>Rosales</taxon>
        <taxon>Moraceae</taxon>
        <taxon>Ficeae</taxon>
        <taxon>Ficus</taxon>
    </lineage>
</organism>
<accession>A0AA88CRB3</accession>
<sequence length="35" mass="3905">MLRNFSNSRFKSSYYATARIPKISDTTAGICCVAM</sequence>
<keyword evidence="2" id="KW-1185">Reference proteome</keyword>
<feature type="non-terminal residue" evidence="1">
    <location>
        <position position="35"/>
    </location>
</feature>
<protein>
    <submittedName>
        <fullName evidence="1">Uncharacterized protein</fullName>
    </submittedName>
</protein>
<comment type="caution">
    <text evidence="1">The sequence shown here is derived from an EMBL/GenBank/DDBJ whole genome shotgun (WGS) entry which is preliminary data.</text>
</comment>
<evidence type="ECO:0000313" key="1">
    <source>
        <dbReference type="EMBL" id="GMN28180.1"/>
    </source>
</evidence>
<evidence type="ECO:0000313" key="2">
    <source>
        <dbReference type="Proteomes" id="UP001187192"/>
    </source>
</evidence>
<dbReference type="EMBL" id="BTGU01001716">
    <property type="protein sequence ID" value="GMN28180.1"/>
    <property type="molecule type" value="Genomic_DNA"/>
</dbReference>
<gene>
    <name evidence="1" type="ORF">TIFTF001_041132</name>
</gene>
<reference evidence="1" key="1">
    <citation type="submission" date="2023-07" db="EMBL/GenBank/DDBJ databases">
        <title>draft genome sequence of fig (Ficus carica).</title>
        <authorList>
            <person name="Takahashi T."/>
            <person name="Nishimura K."/>
        </authorList>
    </citation>
    <scope>NUCLEOTIDE SEQUENCE</scope>
</reference>
<dbReference type="AlphaFoldDB" id="A0AA88CRB3"/>